<evidence type="ECO:0000256" key="3">
    <source>
        <dbReference type="ARBA" id="ARBA00022692"/>
    </source>
</evidence>
<dbReference type="InterPro" id="IPR036259">
    <property type="entry name" value="MFS_trans_sf"/>
</dbReference>
<keyword evidence="3 6" id="KW-0812">Transmembrane</keyword>
<evidence type="ECO:0000313" key="9">
    <source>
        <dbReference type="Proteomes" id="UP000181728"/>
    </source>
</evidence>
<feature type="transmembrane region" description="Helical" evidence="6">
    <location>
        <begin position="168"/>
        <end position="185"/>
    </location>
</feature>
<accession>A0A6N4A3F0</accession>
<feature type="transmembrane region" description="Helical" evidence="6">
    <location>
        <begin position="441"/>
        <end position="460"/>
    </location>
</feature>
<dbReference type="GO" id="GO:0022857">
    <property type="term" value="F:transmembrane transporter activity"/>
    <property type="evidence" value="ECO:0007669"/>
    <property type="project" value="InterPro"/>
</dbReference>
<feature type="transmembrane region" description="Helical" evidence="6">
    <location>
        <begin position="355"/>
        <end position="373"/>
    </location>
</feature>
<organism evidence="8 9">
    <name type="scientific">Oenococcus oeni</name>
    <name type="common">Leuconostoc oenos</name>
    <dbReference type="NCBI Taxonomy" id="1247"/>
    <lineage>
        <taxon>Bacteria</taxon>
        <taxon>Bacillati</taxon>
        <taxon>Bacillota</taxon>
        <taxon>Bacilli</taxon>
        <taxon>Lactobacillales</taxon>
        <taxon>Lactobacillaceae</taxon>
        <taxon>Oenococcus</taxon>
    </lineage>
</organism>
<dbReference type="PROSITE" id="PS50850">
    <property type="entry name" value="MFS"/>
    <property type="match status" value="1"/>
</dbReference>
<dbReference type="GO" id="GO:0005886">
    <property type="term" value="C:plasma membrane"/>
    <property type="evidence" value="ECO:0007669"/>
    <property type="project" value="UniProtKB-SubCell"/>
</dbReference>
<feature type="transmembrane region" description="Helical" evidence="6">
    <location>
        <begin position="105"/>
        <end position="126"/>
    </location>
</feature>
<feature type="transmembrane region" description="Helical" evidence="6">
    <location>
        <begin position="330"/>
        <end position="349"/>
    </location>
</feature>
<dbReference type="PANTHER" id="PTHR42718">
    <property type="entry name" value="MAJOR FACILITATOR SUPERFAMILY MULTIDRUG TRANSPORTER MFSC"/>
    <property type="match status" value="1"/>
</dbReference>
<dbReference type="EMBL" id="MLOK01000036">
    <property type="protein sequence ID" value="OIM21438.1"/>
    <property type="molecule type" value="Genomic_DNA"/>
</dbReference>
<dbReference type="PANTHER" id="PTHR42718:SF9">
    <property type="entry name" value="MAJOR FACILITATOR SUPERFAMILY MULTIDRUG TRANSPORTER MFSC"/>
    <property type="match status" value="1"/>
</dbReference>
<dbReference type="Proteomes" id="UP000181728">
    <property type="component" value="Unassembled WGS sequence"/>
</dbReference>
<keyword evidence="2" id="KW-0813">Transport</keyword>
<comment type="caution">
    <text evidence="8">The sequence shown here is derived from an EMBL/GenBank/DDBJ whole genome shotgun (WGS) entry which is preliminary data.</text>
</comment>
<keyword evidence="4 6" id="KW-1133">Transmembrane helix</keyword>
<feature type="transmembrane region" description="Helical" evidence="6">
    <location>
        <begin position="80"/>
        <end position="99"/>
    </location>
</feature>
<comment type="subcellular location">
    <subcellularLocation>
        <location evidence="1">Cell membrane</location>
        <topology evidence="1">Multi-pass membrane protein</topology>
    </subcellularLocation>
</comment>
<feature type="transmembrane region" description="Helical" evidence="6">
    <location>
        <begin position="302"/>
        <end position="323"/>
    </location>
</feature>
<feature type="transmembrane region" description="Helical" evidence="6">
    <location>
        <begin position="197"/>
        <end position="218"/>
    </location>
</feature>
<dbReference type="InterPro" id="IPR020846">
    <property type="entry name" value="MFS_dom"/>
</dbReference>
<evidence type="ECO:0000313" key="8">
    <source>
        <dbReference type="EMBL" id="OIM21438.1"/>
    </source>
</evidence>
<feature type="transmembrane region" description="Helical" evidence="6">
    <location>
        <begin position="52"/>
        <end position="73"/>
    </location>
</feature>
<dbReference type="Gene3D" id="1.20.1250.20">
    <property type="entry name" value="MFS general substrate transporter like domains"/>
    <property type="match status" value="2"/>
</dbReference>
<evidence type="ECO:0000256" key="4">
    <source>
        <dbReference type="ARBA" id="ARBA00022989"/>
    </source>
</evidence>
<dbReference type="InterPro" id="IPR011701">
    <property type="entry name" value="MFS"/>
</dbReference>
<dbReference type="PRINTS" id="PR01036">
    <property type="entry name" value="TCRTETB"/>
</dbReference>
<dbReference type="AlphaFoldDB" id="A0A6N4A3F0"/>
<feature type="transmembrane region" description="Helical" evidence="6">
    <location>
        <begin position="12"/>
        <end position="32"/>
    </location>
</feature>
<keyword evidence="5 6" id="KW-0472">Membrane</keyword>
<reference evidence="8 9" key="1">
    <citation type="journal article" date="2016" name="BMC Genomics">
        <title>Consensus pan-genome assembly of the specialised wine bacterium Oenococcus oeni.</title>
        <authorList>
            <person name="Sternes P.R."/>
            <person name="Borneman A.R."/>
        </authorList>
    </citation>
    <scope>NUCLEOTIDE SEQUENCE [LARGE SCALE GENOMIC DNA]</scope>
    <source>
        <strain evidence="8 9">AWRIB661</strain>
    </source>
</reference>
<feature type="domain" description="Major facilitator superfamily (MFS) profile" evidence="7">
    <location>
        <begin position="14"/>
        <end position="461"/>
    </location>
</feature>
<protein>
    <submittedName>
        <fullName evidence="8">MFS transporter</fullName>
    </submittedName>
</protein>
<evidence type="ECO:0000256" key="6">
    <source>
        <dbReference type="SAM" id="Phobius"/>
    </source>
</evidence>
<feature type="transmembrane region" description="Helical" evidence="6">
    <location>
        <begin position="138"/>
        <end position="156"/>
    </location>
</feature>
<feature type="transmembrane region" description="Helical" evidence="6">
    <location>
        <begin position="230"/>
        <end position="248"/>
    </location>
</feature>
<dbReference type="RefSeq" id="WP_071448951.1">
    <property type="nucleotide sequence ID" value="NZ_MLNF01000073.1"/>
</dbReference>
<proteinExistence type="predicted"/>
<gene>
    <name evidence="8" type="ORF">ATX59_04525</name>
</gene>
<dbReference type="Pfam" id="PF07690">
    <property type="entry name" value="MFS_1"/>
    <property type="match status" value="1"/>
</dbReference>
<evidence type="ECO:0000256" key="5">
    <source>
        <dbReference type="ARBA" id="ARBA00023136"/>
    </source>
</evidence>
<evidence type="ECO:0000256" key="2">
    <source>
        <dbReference type="ARBA" id="ARBA00022448"/>
    </source>
</evidence>
<name>A0A6N4A3F0_OENOE</name>
<evidence type="ECO:0000259" key="7">
    <source>
        <dbReference type="PROSITE" id="PS50850"/>
    </source>
</evidence>
<sequence>MKSTEEINIRTKLSILAIGLLSFLGILIETSMNVTFPTLMQQMNVSLSTVQWLTTGYLLLVTIVMATTAYLLKRINVKKVFLFAVAINIAGSFLCAMAPDFLILLIGRLFQSASTGLATPTLFYIIFRTIPMQKLGQYNGFAAMLISLAPALGPTYGGILNNYFSWRIIFWIIIPILFIVLWIGSRNISLETKKEDLSFDFIGLFLLALILIGLEFTLTQFSKYGLDYRFQFSLFSTLVILFVYLVYDHFSSRHLFDFSILKPIVNLRLFNYFSLQAINIGLSFLIPIFAENFLKTNSLLAGLILLPGSLLGAATAPIAGSWYDKVGAKFPLILSNSLIVFGAFLLWIFTDNLTIWLIMFFYLILRLGFNLGFGNTMSDASKYVDNKKRADQSSLFNMAQQYAGSIGTAVMSAMIAFQSIIFSNISSSKATLIGGRLDFAILFILAILSLSLTIFCQHLIKKNNQSISNQ</sequence>
<dbReference type="SUPFAM" id="SSF103473">
    <property type="entry name" value="MFS general substrate transporter"/>
    <property type="match status" value="1"/>
</dbReference>
<feature type="transmembrane region" description="Helical" evidence="6">
    <location>
        <begin position="269"/>
        <end position="290"/>
    </location>
</feature>
<feature type="transmembrane region" description="Helical" evidence="6">
    <location>
        <begin position="402"/>
        <end position="421"/>
    </location>
</feature>
<evidence type="ECO:0000256" key="1">
    <source>
        <dbReference type="ARBA" id="ARBA00004651"/>
    </source>
</evidence>